<organism evidence="1 2">
    <name type="scientific">Nephila pilipes</name>
    <name type="common">Giant wood spider</name>
    <name type="synonym">Nephila maculata</name>
    <dbReference type="NCBI Taxonomy" id="299642"/>
    <lineage>
        <taxon>Eukaryota</taxon>
        <taxon>Metazoa</taxon>
        <taxon>Ecdysozoa</taxon>
        <taxon>Arthropoda</taxon>
        <taxon>Chelicerata</taxon>
        <taxon>Arachnida</taxon>
        <taxon>Araneae</taxon>
        <taxon>Araneomorphae</taxon>
        <taxon>Entelegynae</taxon>
        <taxon>Araneoidea</taxon>
        <taxon>Nephilidae</taxon>
        <taxon>Nephila</taxon>
    </lineage>
</organism>
<dbReference type="AlphaFoldDB" id="A0A8X6QFI3"/>
<sequence>MSVIDQPSPGMVSKINGSAILAVKPEERSCPKNQFPCQMLFSVFSRILYIWLFLRAELMDDSCYCKPSTKGPLKGLDPTYMFVKGVEVVRLEGVS</sequence>
<evidence type="ECO:0000313" key="1">
    <source>
        <dbReference type="EMBL" id="GFU16043.1"/>
    </source>
</evidence>
<proteinExistence type="predicted"/>
<comment type="caution">
    <text evidence="1">The sequence shown here is derived from an EMBL/GenBank/DDBJ whole genome shotgun (WGS) entry which is preliminary data.</text>
</comment>
<keyword evidence="2" id="KW-1185">Reference proteome</keyword>
<protein>
    <submittedName>
        <fullName evidence="1">Uncharacterized protein</fullName>
    </submittedName>
</protein>
<reference evidence="1" key="1">
    <citation type="submission" date="2020-08" db="EMBL/GenBank/DDBJ databases">
        <title>Multicomponent nature underlies the extraordinary mechanical properties of spider dragline silk.</title>
        <authorList>
            <person name="Kono N."/>
            <person name="Nakamura H."/>
            <person name="Mori M."/>
            <person name="Yoshida Y."/>
            <person name="Ohtoshi R."/>
            <person name="Malay A.D."/>
            <person name="Moran D.A.P."/>
            <person name="Tomita M."/>
            <person name="Numata K."/>
            <person name="Arakawa K."/>
        </authorList>
    </citation>
    <scope>NUCLEOTIDE SEQUENCE</scope>
</reference>
<name>A0A8X6QFI3_NEPPI</name>
<dbReference type="EMBL" id="BMAW01079613">
    <property type="protein sequence ID" value="GFU16043.1"/>
    <property type="molecule type" value="Genomic_DNA"/>
</dbReference>
<dbReference type="Proteomes" id="UP000887013">
    <property type="component" value="Unassembled WGS sequence"/>
</dbReference>
<gene>
    <name evidence="1" type="ORF">NPIL_550811</name>
</gene>
<accession>A0A8X6QFI3</accession>
<evidence type="ECO:0000313" key="2">
    <source>
        <dbReference type="Proteomes" id="UP000887013"/>
    </source>
</evidence>